<sequence length="179" mass="20242">MVEFYRAGKFKKLGLSNFSAFEVVEIVTMCNERGWVRPTIYQAVYNARGIENELVPCCRRYGIDIDIFNPSSSSLENRNPQKFPWTCTGVTGTSGRETRSYLDRGGIALTIVEKDGNITGFSSFGQLENNLDNLEKGPLPDELVQALNQVWYMAKADAGNFWHGKLEYQYDTQKALFGK</sequence>
<name>A0A9W9PCX2_PENCI</name>
<dbReference type="RefSeq" id="XP_056505226.1">
    <property type="nucleotide sequence ID" value="XM_056639469.1"/>
</dbReference>
<proteinExistence type="inferred from homology"/>
<gene>
    <name evidence="4" type="ORF">N7469_000549</name>
</gene>
<protein>
    <submittedName>
        <fullName evidence="4">Aldo/keto reductase</fullName>
    </submittedName>
</protein>
<comment type="similarity">
    <text evidence="2">Belongs to the aldo/keto reductase family. Aldo/keto reductase 2 subfamily.</text>
</comment>
<evidence type="ECO:0000256" key="2">
    <source>
        <dbReference type="ARBA" id="ARBA00038157"/>
    </source>
</evidence>
<dbReference type="InterPro" id="IPR050523">
    <property type="entry name" value="AKR_Detox_Biosynth"/>
</dbReference>
<dbReference type="InterPro" id="IPR023210">
    <property type="entry name" value="NADP_OxRdtase_dom"/>
</dbReference>
<comment type="caution">
    <text evidence="4">The sequence shown here is derived from an EMBL/GenBank/DDBJ whole genome shotgun (WGS) entry which is preliminary data.</text>
</comment>
<dbReference type="PANTHER" id="PTHR43364">
    <property type="entry name" value="NADH-SPECIFIC METHYLGLYOXAL REDUCTASE-RELATED"/>
    <property type="match status" value="1"/>
</dbReference>
<dbReference type="Pfam" id="PF00248">
    <property type="entry name" value="Aldo_ket_red"/>
    <property type="match status" value="1"/>
</dbReference>
<dbReference type="AlphaFoldDB" id="A0A9W9PCX2"/>
<accession>A0A9W9PCX2</accession>
<keyword evidence="1" id="KW-0560">Oxidoreductase</keyword>
<organism evidence="4 5">
    <name type="scientific">Penicillium citrinum</name>
    <dbReference type="NCBI Taxonomy" id="5077"/>
    <lineage>
        <taxon>Eukaryota</taxon>
        <taxon>Fungi</taxon>
        <taxon>Dikarya</taxon>
        <taxon>Ascomycota</taxon>
        <taxon>Pezizomycotina</taxon>
        <taxon>Eurotiomycetes</taxon>
        <taxon>Eurotiomycetidae</taxon>
        <taxon>Eurotiales</taxon>
        <taxon>Aspergillaceae</taxon>
        <taxon>Penicillium</taxon>
    </lineage>
</organism>
<dbReference type="PANTHER" id="PTHR43364:SF4">
    <property type="entry name" value="NAD(P)-LINKED OXIDOREDUCTASE SUPERFAMILY PROTEIN"/>
    <property type="match status" value="1"/>
</dbReference>
<keyword evidence="5" id="KW-1185">Reference proteome</keyword>
<dbReference type="SUPFAM" id="SSF51430">
    <property type="entry name" value="NAD(P)-linked oxidoreductase"/>
    <property type="match status" value="1"/>
</dbReference>
<dbReference type="OrthoDB" id="48988at2759"/>
<dbReference type="EMBL" id="JAPQKT010000001">
    <property type="protein sequence ID" value="KAJ5242222.1"/>
    <property type="molecule type" value="Genomic_DNA"/>
</dbReference>
<evidence type="ECO:0000259" key="3">
    <source>
        <dbReference type="Pfam" id="PF00248"/>
    </source>
</evidence>
<reference evidence="4" key="1">
    <citation type="submission" date="2022-11" db="EMBL/GenBank/DDBJ databases">
        <authorList>
            <person name="Petersen C."/>
        </authorList>
    </citation>
    <scope>NUCLEOTIDE SEQUENCE</scope>
    <source>
        <strain evidence="4">IBT 23319</strain>
    </source>
</reference>
<dbReference type="Gene3D" id="3.20.20.100">
    <property type="entry name" value="NADP-dependent oxidoreductase domain"/>
    <property type="match status" value="1"/>
</dbReference>
<reference evidence="4" key="2">
    <citation type="journal article" date="2023" name="IMA Fungus">
        <title>Comparative genomic study of the Penicillium genus elucidates a diverse pangenome and 15 lateral gene transfer events.</title>
        <authorList>
            <person name="Petersen C."/>
            <person name="Sorensen T."/>
            <person name="Nielsen M.R."/>
            <person name="Sondergaard T.E."/>
            <person name="Sorensen J.L."/>
            <person name="Fitzpatrick D.A."/>
            <person name="Frisvad J.C."/>
            <person name="Nielsen K.L."/>
        </authorList>
    </citation>
    <scope>NUCLEOTIDE SEQUENCE</scope>
    <source>
        <strain evidence="4">IBT 23319</strain>
    </source>
</reference>
<feature type="domain" description="NADP-dependent oxidoreductase" evidence="3">
    <location>
        <begin position="2"/>
        <end position="65"/>
    </location>
</feature>
<evidence type="ECO:0000313" key="5">
    <source>
        <dbReference type="Proteomes" id="UP001147733"/>
    </source>
</evidence>
<dbReference type="GeneID" id="81378636"/>
<evidence type="ECO:0000313" key="4">
    <source>
        <dbReference type="EMBL" id="KAJ5242222.1"/>
    </source>
</evidence>
<dbReference type="Proteomes" id="UP001147733">
    <property type="component" value="Unassembled WGS sequence"/>
</dbReference>
<dbReference type="InterPro" id="IPR036812">
    <property type="entry name" value="NAD(P)_OxRdtase_dom_sf"/>
</dbReference>
<dbReference type="GO" id="GO:0016491">
    <property type="term" value="F:oxidoreductase activity"/>
    <property type="evidence" value="ECO:0007669"/>
    <property type="project" value="UniProtKB-KW"/>
</dbReference>
<evidence type="ECO:0000256" key="1">
    <source>
        <dbReference type="ARBA" id="ARBA00023002"/>
    </source>
</evidence>